<evidence type="ECO:0000256" key="3">
    <source>
        <dbReference type="ARBA" id="ARBA00023002"/>
    </source>
</evidence>
<proteinExistence type="inferred from homology"/>
<evidence type="ECO:0000259" key="6">
    <source>
        <dbReference type="Pfam" id="PF08240"/>
    </source>
</evidence>
<dbReference type="Pfam" id="PF08240">
    <property type="entry name" value="ADH_N"/>
    <property type="match status" value="1"/>
</dbReference>
<dbReference type="InterPro" id="IPR013154">
    <property type="entry name" value="ADH-like_N"/>
</dbReference>
<gene>
    <name evidence="7" type="ORF">H8707_11680</name>
</gene>
<dbReference type="GO" id="GO:0016491">
    <property type="term" value="F:oxidoreductase activity"/>
    <property type="evidence" value="ECO:0007669"/>
    <property type="project" value="UniProtKB-KW"/>
</dbReference>
<protein>
    <submittedName>
        <fullName evidence="7">Alcohol dehydrogenase catalytic domain-containing protein</fullName>
    </submittedName>
</protein>
<dbReference type="PANTHER" id="PTHR43401">
    <property type="entry name" value="L-THREONINE 3-DEHYDROGENASE"/>
    <property type="match status" value="1"/>
</dbReference>
<dbReference type="InterPro" id="IPR002328">
    <property type="entry name" value="ADH_Zn_CS"/>
</dbReference>
<organism evidence="7 8">
    <name type="scientific">Paratissierella segnis</name>
    <dbReference type="NCBI Taxonomy" id="2763679"/>
    <lineage>
        <taxon>Bacteria</taxon>
        <taxon>Bacillati</taxon>
        <taxon>Bacillota</taxon>
        <taxon>Tissierellia</taxon>
        <taxon>Tissierellales</taxon>
        <taxon>Tissierellaceae</taxon>
        <taxon>Paratissierella</taxon>
    </lineage>
</organism>
<dbReference type="EMBL" id="JACRTG010000028">
    <property type="protein sequence ID" value="MBC8588874.1"/>
    <property type="molecule type" value="Genomic_DNA"/>
</dbReference>
<evidence type="ECO:0000256" key="4">
    <source>
        <dbReference type="RuleBase" id="RU361277"/>
    </source>
</evidence>
<dbReference type="Pfam" id="PF00107">
    <property type="entry name" value="ADH_zinc_N"/>
    <property type="match status" value="1"/>
</dbReference>
<dbReference type="Gene3D" id="3.40.50.720">
    <property type="entry name" value="NAD(P)-binding Rossmann-like Domain"/>
    <property type="match status" value="1"/>
</dbReference>
<dbReference type="InterPro" id="IPR013149">
    <property type="entry name" value="ADH-like_C"/>
</dbReference>
<sequence length="346" mass="37999">MKMMKYAAVTDLKQAEVFERPVPKMGENDLLVKLYACNICTADYGVWTGSRKKQFPVAGGHENIGIIIDKGDKVNSEFNIGDCVGFSIPFCGLCEECRNGNTIQCEHILDAIKPTEDGVSGFIGFAEYKVVNARIAVKVDPSLPFEESCFLEPLATVVHGLKKVRPTRFDNVVVIGAGTMGLLNAQVYRFYGSNVIITEMMQKKIDVAMSLGFDVIDISKDDPVEKVNLLTEGKGADLVICAASTTSANKQAIKMLKRDNGKVLFFAAGYPAPELDIDSNQIHYRAMELIGTYDATISDFMEASKILARKEINLKCLLENSFSLSEIQKAFECAATPGAYRVTVRL</sequence>
<reference evidence="7" key="1">
    <citation type="submission" date="2020-08" db="EMBL/GenBank/DDBJ databases">
        <title>Genome public.</title>
        <authorList>
            <person name="Liu C."/>
            <person name="Sun Q."/>
        </authorList>
    </citation>
    <scope>NUCLEOTIDE SEQUENCE</scope>
    <source>
        <strain evidence="7">BX21</strain>
    </source>
</reference>
<dbReference type="Gene3D" id="3.90.180.10">
    <property type="entry name" value="Medium-chain alcohol dehydrogenases, catalytic domain"/>
    <property type="match status" value="1"/>
</dbReference>
<dbReference type="GO" id="GO:0008270">
    <property type="term" value="F:zinc ion binding"/>
    <property type="evidence" value="ECO:0007669"/>
    <property type="project" value="InterPro"/>
</dbReference>
<keyword evidence="1 4" id="KW-0479">Metal-binding</keyword>
<dbReference type="SUPFAM" id="SSF50129">
    <property type="entry name" value="GroES-like"/>
    <property type="match status" value="1"/>
</dbReference>
<name>A0A926EYS8_9FIRM</name>
<dbReference type="PROSITE" id="PS00059">
    <property type="entry name" value="ADH_ZINC"/>
    <property type="match status" value="1"/>
</dbReference>
<dbReference type="RefSeq" id="WP_262430327.1">
    <property type="nucleotide sequence ID" value="NZ_JACRTG010000028.1"/>
</dbReference>
<keyword evidence="2 4" id="KW-0862">Zinc</keyword>
<dbReference type="SUPFAM" id="SSF51735">
    <property type="entry name" value="NAD(P)-binding Rossmann-fold domains"/>
    <property type="match status" value="1"/>
</dbReference>
<dbReference type="Proteomes" id="UP000601171">
    <property type="component" value="Unassembled WGS sequence"/>
</dbReference>
<dbReference type="InterPro" id="IPR036291">
    <property type="entry name" value="NAD(P)-bd_dom_sf"/>
</dbReference>
<dbReference type="PANTHER" id="PTHR43401:SF2">
    <property type="entry name" value="L-THREONINE 3-DEHYDROGENASE"/>
    <property type="match status" value="1"/>
</dbReference>
<accession>A0A926EYS8</accession>
<keyword evidence="3" id="KW-0560">Oxidoreductase</keyword>
<dbReference type="InterPro" id="IPR050129">
    <property type="entry name" value="Zn_alcohol_dh"/>
</dbReference>
<dbReference type="AlphaFoldDB" id="A0A926EYS8"/>
<evidence type="ECO:0000256" key="1">
    <source>
        <dbReference type="ARBA" id="ARBA00022723"/>
    </source>
</evidence>
<feature type="domain" description="Alcohol dehydrogenase-like N-terminal" evidence="6">
    <location>
        <begin position="26"/>
        <end position="140"/>
    </location>
</feature>
<keyword evidence="8" id="KW-1185">Reference proteome</keyword>
<comment type="caution">
    <text evidence="7">The sequence shown here is derived from an EMBL/GenBank/DDBJ whole genome shotgun (WGS) entry which is preliminary data.</text>
</comment>
<evidence type="ECO:0000313" key="7">
    <source>
        <dbReference type="EMBL" id="MBC8588874.1"/>
    </source>
</evidence>
<comment type="similarity">
    <text evidence="4">Belongs to the zinc-containing alcohol dehydrogenase family.</text>
</comment>
<dbReference type="InterPro" id="IPR011032">
    <property type="entry name" value="GroES-like_sf"/>
</dbReference>
<evidence type="ECO:0000313" key="8">
    <source>
        <dbReference type="Proteomes" id="UP000601171"/>
    </source>
</evidence>
<feature type="domain" description="Alcohol dehydrogenase-like C-terminal" evidence="5">
    <location>
        <begin position="180"/>
        <end position="308"/>
    </location>
</feature>
<evidence type="ECO:0000259" key="5">
    <source>
        <dbReference type="Pfam" id="PF00107"/>
    </source>
</evidence>
<comment type="cofactor">
    <cofactor evidence="4">
        <name>Zn(2+)</name>
        <dbReference type="ChEBI" id="CHEBI:29105"/>
    </cofactor>
</comment>
<evidence type="ECO:0000256" key="2">
    <source>
        <dbReference type="ARBA" id="ARBA00022833"/>
    </source>
</evidence>